<sequence>MSGCEMSNFEFSFKKIVPFLLVGFVIIFALAAAVGTEDIIEGLSQVDKSTYALAFLVQVGAIVVWLSKWKILTMSISINVRTRRMFPILLSGIFVNTAVPSAKVGGEPLRAYMFSKLGNVSMEKSLATVMADRAVDGIPLIAILFSSLISVILMGNLPLYGLVLLLSATAFMIVVVIAFLYVCLRPSSAMGLSFWLIRRLRRIISKFRPVKYVERRVEEFMGDFGRGARAILGNKRYVSSALGLSTCYWLLAVFRMWLVFFALGYPDISLGAIGLAVTLGLVLHVVPIPGGLGVVESLYVLIFKAAGVSPGIALTAALLDRGISFWFTSLFSGAGITWSSLELSRSES</sequence>
<keyword evidence="6 7" id="KW-0472">Membrane</keyword>
<feature type="transmembrane region" description="Helical" evidence="7">
    <location>
        <begin position="268"/>
        <end position="286"/>
    </location>
</feature>
<dbReference type="NCBIfam" id="TIGR00374">
    <property type="entry name" value="flippase-like domain"/>
    <property type="match status" value="1"/>
</dbReference>
<evidence type="ECO:0000256" key="1">
    <source>
        <dbReference type="ARBA" id="ARBA00004651"/>
    </source>
</evidence>
<dbReference type="PANTHER" id="PTHR39087">
    <property type="entry name" value="UPF0104 MEMBRANE PROTEIN MJ1595"/>
    <property type="match status" value="1"/>
</dbReference>
<evidence type="ECO:0000256" key="2">
    <source>
        <dbReference type="ARBA" id="ARBA00011061"/>
    </source>
</evidence>
<evidence type="ECO:0000256" key="4">
    <source>
        <dbReference type="ARBA" id="ARBA00022692"/>
    </source>
</evidence>
<evidence type="ECO:0000256" key="3">
    <source>
        <dbReference type="ARBA" id="ARBA00022475"/>
    </source>
</evidence>
<reference evidence="8 9" key="1">
    <citation type="journal article" date="2016" name="Sci. Rep.">
        <title>Metabolic traits of an uncultured archaeal lineage -MSBL1- from brine pools of the Red Sea.</title>
        <authorList>
            <person name="Mwirichia R."/>
            <person name="Alam I."/>
            <person name="Rashid M."/>
            <person name="Vinu M."/>
            <person name="Ba-Alawi W."/>
            <person name="Anthony Kamau A."/>
            <person name="Kamanda Ngugi D."/>
            <person name="Goker M."/>
            <person name="Klenk H.P."/>
            <person name="Bajic V."/>
            <person name="Stingl U."/>
        </authorList>
    </citation>
    <scope>NUCLEOTIDE SEQUENCE [LARGE SCALE GENOMIC DNA]</scope>
    <source>
        <strain evidence="8">SCGC-AAA259E17</strain>
    </source>
</reference>
<dbReference type="PANTHER" id="PTHR39087:SF2">
    <property type="entry name" value="UPF0104 MEMBRANE PROTEIN MJ1595"/>
    <property type="match status" value="1"/>
</dbReference>
<feature type="transmembrane region" description="Helical" evidence="7">
    <location>
        <begin position="298"/>
        <end position="319"/>
    </location>
</feature>
<feature type="transmembrane region" description="Helical" evidence="7">
    <location>
        <begin position="16"/>
        <end position="36"/>
    </location>
</feature>
<keyword evidence="4 7" id="KW-0812">Transmembrane</keyword>
<dbReference type="EMBL" id="LHXN01000026">
    <property type="protein sequence ID" value="KXA92866.1"/>
    <property type="molecule type" value="Genomic_DNA"/>
</dbReference>
<feature type="transmembrane region" description="Helical" evidence="7">
    <location>
        <begin position="134"/>
        <end position="153"/>
    </location>
</feature>
<dbReference type="Pfam" id="PF03706">
    <property type="entry name" value="LPG_synthase_TM"/>
    <property type="match status" value="1"/>
</dbReference>
<keyword evidence="5 7" id="KW-1133">Transmembrane helix</keyword>
<accession>A0A133UFI2</accession>
<evidence type="ECO:0000313" key="9">
    <source>
        <dbReference type="Proteomes" id="UP000070373"/>
    </source>
</evidence>
<protein>
    <recommendedName>
        <fullName evidence="10">Flippase-like domain-containing protein</fullName>
    </recommendedName>
</protein>
<comment type="similarity">
    <text evidence="2">Belongs to the UPF0104 family.</text>
</comment>
<keyword evidence="3" id="KW-1003">Cell membrane</keyword>
<comment type="caution">
    <text evidence="8">The sequence shown here is derived from an EMBL/GenBank/DDBJ whole genome shotgun (WGS) entry which is preliminary data.</text>
</comment>
<name>A0A133UFI2_9EURY</name>
<feature type="transmembrane region" description="Helical" evidence="7">
    <location>
        <begin position="159"/>
        <end position="184"/>
    </location>
</feature>
<dbReference type="InterPro" id="IPR022791">
    <property type="entry name" value="L-PG_synthase/AglD"/>
</dbReference>
<evidence type="ECO:0000256" key="7">
    <source>
        <dbReference type="SAM" id="Phobius"/>
    </source>
</evidence>
<keyword evidence="9" id="KW-1185">Reference proteome</keyword>
<comment type="subcellular location">
    <subcellularLocation>
        <location evidence="1">Cell membrane</location>
        <topology evidence="1">Multi-pass membrane protein</topology>
    </subcellularLocation>
</comment>
<evidence type="ECO:0008006" key="10">
    <source>
        <dbReference type="Google" id="ProtNLM"/>
    </source>
</evidence>
<proteinExistence type="inferred from homology"/>
<feature type="transmembrane region" description="Helical" evidence="7">
    <location>
        <begin position="241"/>
        <end position="262"/>
    </location>
</feature>
<evidence type="ECO:0000256" key="6">
    <source>
        <dbReference type="ARBA" id="ARBA00023136"/>
    </source>
</evidence>
<gene>
    <name evidence="8" type="ORF">AKJ64_02010</name>
</gene>
<feature type="transmembrane region" description="Helical" evidence="7">
    <location>
        <begin position="48"/>
        <end position="66"/>
    </location>
</feature>
<organism evidence="8 9">
    <name type="scientific">candidate division MSBL1 archaeon SCGC-AAA259E17</name>
    <dbReference type="NCBI Taxonomy" id="1698263"/>
    <lineage>
        <taxon>Archaea</taxon>
        <taxon>Methanobacteriati</taxon>
        <taxon>Methanobacteriota</taxon>
        <taxon>candidate division MSBL1</taxon>
    </lineage>
</organism>
<dbReference type="Proteomes" id="UP000070373">
    <property type="component" value="Unassembled WGS sequence"/>
</dbReference>
<dbReference type="AlphaFoldDB" id="A0A133UFI2"/>
<dbReference type="GO" id="GO:0005886">
    <property type="term" value="C:plasma membrane"/>
    <property type="evidence" value="ECO:0007669"/>
    <property type="project" value="UniProtKB-SubCell"/>
</dbReference>
<evidence type="ECO:0000313" key="8">
    <source>
        <dbReference type="EMBL" id="KXA92866.1"/>
    </source>
</evidence>
<evidence type="ECO:0000256" key="5">
    <source>
        <dbReference type="ARBA" id="ARBA00022989"/>
    </source>
</evidence>